<dbReference type="GO" id="GO:0003676">
    <property type="term" value="F:nucleic acid binding"/>
    <property type="evidence" value="ECO:0007669"/>
    <property type="project" value="InterPro"/>
</dbReference>
<proteinExistence type="predicted"/>
<dbReference type="InterPro" id="IPR035979">
    <property type="entry name" value="RBD_domain_sf"/>
</dbReference>
<dbReference type="PANTHER" id="PTHR33443">
    <property type="entry name" value="ZGC:112980"/>
    <property type="match status" value="1"/>
</dbReference>
<reference evidence="3" key="1">
    <citation type="submission" date="2023-07" db="EMBL/GenBank/DDBJ databases">
        <title>A chromosome-level genome assembly of Lolium multiflorum.</title>
        <authorList>
            <person name="Chen Y."/>
            <person name="Copetti D."/>
            <person name="Kolliker R."/>
            <person name="Studer B."/>
        </authorList>
    </citation>
    <scope>NUCLEOTIDE SEQUENCE</scope>
    <source>
        <strain evidence="3">02402/16</strain>
        <tissue evidence="3">Leaf</tissue>
    </source>
</reference>
<feature type="region of interest" description="Disordered" evidence="1">
    <location>
        <begin position="333"/>
        <end position="352"/>
    </location>
</feature>
<dbReference type="PANTHER" id="PTHR33443:SF13">
    <property type="entry name" value="RRM DOMAIN-CONTAINING PROTEIN"/>
    <property type="match status" value="1"/>
</dbReference>
<evidence type="ECO:0000259" key="2">
    <source>
        <dbReference type="Pfam" id="PF11835"/>
    </source>
</evidence>
<dbReference type="InterPro" id="IPR021790">
    <property type="entry name" value="PTBP1-like_RRM2"/>
</dbReference>
<dbReference type="Gene3D" id="3.30.70.330">
    <property type="match status" value="2"/>
</dbReference>
<dbReference type="Pfam" id="PF11835">
    <property type="entry name" value="RRM_8"/>
    <property type="match status" value="1"/>
</dbReference>
<accession>A0AAD8X9S4</accession>
<evidence type="ECO:0000313" key="4">
    <source>
        <dbReference type="Proteomes" id="UP001231189"/>
    </source>
</evidence>
<feature type="domain" description="PTBP1-like RNA recognition motif 2" evidence="2">
    <location>
        <begin position="60"/>
        <end position="135"/>
    </location>
</feature>
<gene>
    <name evidence="3" type="ORF">QYE76_015356</name>
</gene>
<dbReference type="EMBL" id="JAUUTY010000001">
    <property type="protein sequence ID" value="KAK1698659.1"/>
    <property type="molecule type" value="Genomic_DNA"/>
</dbReference>
<evidence type="ECO:0000256" key="1">
    <source>
        <dbReference type="SAM" id="MobiDB-lite"/>
    </source>
</evidence>
<comment type="caution">
    <text evidence="3">The sequence shown here is derived from an EMBL/GenBank/DDBJ whole genome shotgun (WGS) entry which is preliminary data.</text>
</comment>
<dbReference type="InterPro" id="IPR012677">
    <property type="entry name" value="Nucleotide-bd_a/b_plait_sf"/>
</dbReference>
<protein>
    <recommendedName>
        <fullName evidence="2">PTBP1-like RNA recognition motif 2 domain-containing protein</fullName>
    </recommendedName>
</protein>
<dbReference type="AlphaFoldDB" id="A0AAD8X9S4"/>
<evidence type="ECO:0000313" key="3">
    <source>
        <dbReference type="EMBL" id="KAK1698659.1"/>
    </source>
</evidence>
<dbReference type="CDD" id="cd12422">
    <property type="entry name" value="RRM2_PTBP1_hnRNPL_like"/>
    <property type="match status" value="1"/>
</dbReference>
<dbReference type="InterPro" id="IPR053234">
    <property type="entry name" value="RPM1_Interactor"/>
</dbReference>
<keyword evidence="4" id="KW-1185">Reference proteome</keyword>
<dbReference type="Proteomes" id="UP001231189">
    <property type="component" value="Unassembled WGS sequence"/>
</dbReference>
<dbReference type="SUPFAM" id="SSF54928">
    <property type="entry name" value="RNA-binding domain, RBD"/>
    <property type="match status" value="2"/>
</dbReference>
<organism evidence="3 4">
    <name type="scientific">Lolium multiflorum</name>
    <name type="common">Italian ryegrass</name>
    <name type="synonym">Lolium perenne subsp. multiflorum</name>
    <dbReference type="NCBI Taxonomy" id="4521"/>
    <lineage>
        <taxon>Eukaryota</taxon>
        <taxon>Viridiplantae</taxon>
        <taxon>Streptophyta</taxon>
        <taxon>Embryophyta</taxon>
        <taxon>Tracheophyta</taxon>
        <taxon>Spermatophyta</taxon>
        <taxon>Magnoliopsida</taxon>
        <taxon>Liliopsida</taxon>
        <taxon>Poales</taxon>
        <taxon>Poaceae</taxon>
        <taxon>BOP clade</taxon>
        <taxon>Pooideae</taxon>
        <taxon>Poodae</taxon>
        <taxon>Poeae</taxon>
        <taxon>Poeae Chloroplast Group 2 (Poeae type)</taxon>
        <taxon>Loliodinae</taxon>
        <taxon>Loliinae</taxon>
        <taxon>Lolium</taxon>
    </lineage>
</organism>
<name>A0AAD8X9S4_LOLMU</name>
<sequence length="525" mass="57828">MPDELLAARVHPVEIMRKHGALSAQKAAYYWAGNVSRADARHVFDAMPSAREVGVQLFLGHVLSITVHYRTYPVTQKVFHQVFDAYGADEVYMTMRSDHAKVFVLFRSRHDAARAREALHGRNIYDGCCLMDITEVFAGYGARDEVYVNKATYVEALFTFGSSHAARRAREALHGRNIYDGCCRIEIQYVSLTLSNTTETSPTPTTANPTPCPASALKAVDPNEHGVALYASPLDHSVALVAEATSEECPVMAEQLGSNQELHRISAVSDDKEQVQVKDELPGALEVFEGTPEKIRSGAKLHRRVKWVSRTPTLHHPPDPLSVVGGDLCSSSSWESAPDVAEISSDEEDSPPVARDLCFDDQEDLSPVARNLQQKGMAGTIDNDGDDCVILDYDLHSTAAMKDKEGSVGDGGSDDELQIVAEKGEVACRDFPHSRHLCSNMPFGTTSHQKHCTMCYCFVCDAPSPCSYWGKALSVDDHCHATDKEIKWKTLRQAFRWKTLPASHPEKETVVYPVMMSLGCLSLGN</sequence>